<gene>
    <name evidence="2" type="ORF">S01H1_52492</name>
</gene>
<sequence>MIRILNFLSYISYAYIVFYGCTPFLLDQSILTLEFKIVTSILLGISVIILIVKQVLDKKKERQLQEEEYFDRQEIKSGVNSLSSQQKMQEIENRENLKTNQDRLRYGIMQLDEINRHLGIIARNMSIS</sequence>
<keyword evidence="1" id="KW-0472">Membrane</keyword>
<protein>
    <submittedName>
        <fullName evidence="2">Uncharacterized protein</fullName>
    </submittedName>
</protein>
<feature type="non-terminal residue" evidence="2">
    <location>
        <position position="128"/>
    </location>
</feature>
<feature type="transmembrane region" description="Helical" evidence="1">
    <location>
        <begin position="37"/>
        <end position="56"/>
    </location>
</feature>
<keyword evidence="1" id="KW-1133">Transmembrane helix</keyword>
<keyword evidence="1" id="KW-0812">Transmembrane</keyword>
<feature type="transmembrane region" description="Helical" evidence="1">
    <location>
        <begin position="7"/>
        <end position="25"/>
    </location>
</feature>
<evidence type="ECO:0000256" key="1">
    <source>
        <dbReference type="SAM" id="Phobius"/>
    </source>
</evidence>
<dbReference type="AlphaFoldDB" id="X0VDY0"/>
<comment type="caution">
    <text evidence="2">The sequence shown here is derived from an EMBL/GenBank/DDBJ whole genome shotgun (WGS) entry which is preliminary data.</text>
</comment>
<dbReference type="EMBL" id="BARS01033929">
    <property type="protein sequence ID" value="GAG16540.1"/>
    <property type="molecule type" value="Genomic_DNA"/>
</dbReference>
<name>X0VDY0_9ZZZZ</name>
<organism evidence="2">
    <name type="scientific">marine sediment metagenome</name>
    <dbReference type="NCBI Taxonomy" id="412755"/>
    <lineage>
        <taxon>unclassified sequences</taxon>
        <taxon>metagenomes</taxon>
        <taxon>ecological metagenomes</taxon>
    </lineage>
</organism>
<evidence type="ECO:0000313" key="2">
    <source>
        <dbReference type="EMBL" id="GAG16540.1"/>
    </source>
</evidence>
<proteinExistence type="predicted"/>
<reference evidence="2" key="1">
    <citation type="journal article" date="2014" name="Front. Microbiol.">
        <title>High frequency of phylogenetically diverse reductive dehalogenase-homologous genes in deep subseafloor sedimentary metagenomes.</title>
        <authorList>
            <person name="Kawai M."/>
            <person name="Futagami T."/>
            <person name="Toyoda A."/>
            <person name="Takaki Y."/>
            <person name="Nishi S."/>
            <person name="Hori S."/>
            <person name="Arai W."/>
            <person name="Tsubouchi T."/>
            <person name="Morono Y."/>
            <person name="Uchiyama I."/>
            <person name="Ito T."/>
            <person name="Fujiyama A."/>
            <person name="Inagaki F."/>
            <person name="Takami H."/>
        </authorList>
    </citation>
    <scope>NUCLEOTIDE SEQUENCE</scope>
    <source>
        <strain evidence="2">Expedition CK06-06</strain>
    </source>
</reference>
<dbReference type="PROSITE" id="PS51257">
    <property type="entry name" value="PROKAR_LIPOPROTEIN"/>
    <property type="match status" value="1"/>
</dbReference>
<accession>X0VDY0</accession>